<evidence type="ECO:0000256" key="1">
    <source>
        <dbReference type="SAM" id="MobiDB-lite"/>
    </source>
</evidence>
<dbReference type="EMBL" id="AUZX01003988">
    <property type="protein sequence ID" value="EQD72400.1"/>
    <property type="molecule type" value="Genomic_DNA"/>
</dbReference>
<feature type="region of interest" description="Disordered" evidence="1">
    <location>
        <begin position="153"/>
        <end position="196"/>
    </location>
</feature>
<reference evidence="3" key="2">
    <citation type="journal article" date="2014" name="ISME J.">
        <title>Microbial stratification in low pH oxic and suboxic macroscopic growths along an acid mine drainage.</title>
        <authorList>
            <person name="Mendez-Garcia C."/>
            <person name="Mesa V."/>
            <person name="Sprenger R.R."/>
            <person name="Richter M."/>
            <person name="Diez M.S."/>
            <person name="Solano J."/>
            <person name="Bargiela R."/>
            <person name="Golyshina O.V."/>
            <person name="Manteca A."/>
            <person name="Ramos J.L."/>
            <person name="Gallego J.R."/>
            <person name="Llorente I."/>
            <person name="Martins Dos Santos V.A."/>
            <person name="Jensen O.N."/>
            <person name="Pelaez A.I."/>
            <person name="Sanchez J."/>
            <person name="Ferrer M."/>
        </authorList>
    </citation>
    <scope>NUCLEOTIDE SEQUENCE</scope>
</reference>
<evidence type="ECO:0000313" key="3">
    <source>
        <dbReference type="EMBL" id="EQD72400.1"/>
    </source>
</evidence>
<dbReference type="Gene3D" id="3.20.20.210">
    <property type="match status" value="1"/>
</dbReference>
<dbReference type="InterPro" id="IPR000257">
    <property type="entry name" value="Uroporphyrinogen_deCOase"/>
</dbReference>
<dbReference type="InterPro" id="IPR038071">
    <property type="entry name" value="UROD/MetE-like_sf"/>
</dbReference>
<dbReference type="Pfam" id="PF01208">
    <property type="entry name" value="URO-D"/>
    <property type="match status" value="1"/>
</dbReference>
<proteinExistence type="predicted"/>
<dbReference type="PROSITE" id="PS00906">
    <property type="entry name" value="UROD_1"/>
    <property type="match status" value="1"/>
</dbReference>
<reference evidence="3" key="1">
    <citation type="submission" date="2013-08" db="EMBL/GenBank/DDBJ databases">
        <authorList>
            <person name="Mendez C."/>
            <person name="Richter M."/>
            <person name="Ferrer M."/>
            <person name="Sanchez J."/>
        </authorList>
    </citation>
    <scope>NUCLEOTIDE SEQUENCE</scope>
</reference>
<dbReference type="AlphaFoldDB" id="T1CSR4"/>
<comment type="caution">
    <text evidence="3">The sequence shown here is derived from an EMBL/GenBank/DDBJ whole genome shotgun (WGS) entry which is preliminary data.</text>
</comment>
<feature type="domain" description="Uroporphyrinogen decarboxylase (URO-D)" evidence="2">
    <location>
        <begin position="18"/>
        <end position="27"/>
    </location>
</feature>
<name>T1CSR4_9ZZZZ</name>
<dbReference type="GO" id="GO:0005829">
    <property type="term" value="C:cytosol"/>
    <property type="evidence" value="ECO:0007669"/>
    <property type="project" value="TreeGrafter"/>
</dbReference>
<keyword evidence="3" id="KW-0456">Lyase</keyword>
<feature type="non-terminal residue" evidence="3">
    <location>
        <position position="196"/>
    </location>
</feature>
<dbReference type="PANTHER" id="PTHR21091:SF169">
    <property type="entry name" value="UROPORPHYRINOGEN DECARBOXYLASE"/>
    <property type="match status" value="1"/>
</dbReference>
<evidence type="ECO:0000259" key="2">
    <source>
        <dbReference type="PROSITE" id="PS00906"/>
    </source>
</evidence>
<organism evidence="3">
    <name type="scientific">mine drainage metagenome</name>
    <dbReference type="NCBI Taxonomy" id="410659"/>
    <lineage>
        <taxon>unclassified sequences</taxon>
        <taxon>metagenomes</taxon>
        <taxon>ecological metagenomes</taxon>
    </lineage>
</organism>
<gene>
    <name evidence="3" type="ORF">B1A_05466</name>
</gene>
<dbReference type="GO" id="GO:0004853">
    <property type="term" value="F:uroporphyrinogen decarboxylase activity"/>
    <property type="evidence" value="ECO:0007669"/>
    <property type="project" value="UniProtKB-EC"/>
</dbReference>
<dbReference type="GO" id="GO:0006783">
    <property type="term" value="P:heme biosynthetic process"/>
    <property type="evidence" value="ECO:0007669"/>
    <property type="project" value="TreeGrafter"/>
</dbReference>
<dbReference type="EC" id="4.1.1.37" evidence="3"/>
<accession>T1CSR4</accession>
<sequence>MRDRILRALKGEPVDTRPIWLMRQAGRYLPGYRALRARHSILELARTPELAAEVTLEPVRRFDVDAGVVFADITLPFAGLGIDFSIDPGVGPVIPRPIRSREQVDALTPFDPRASVPFVAEAIRRFCDASDRPLIGFAGAPFTLAGLPGGGGPFPGVRAGQGMDVPGSRGFRSAPGPARRHDRGVPADAGRRRRLD</sequence>
<protein>
    <submittedName>
        <fullName evidence="3">Uroporphyrinogen decarboxylase</fullName>
        <ecNumber evidence="3">4.1.1.37</ecNumber>
    </submittedName>
</protein>
<dbReference type="PANTHER" id="PTHR21091">
    <property type="entry name" value="METHYLTETRAHYDROFOLATE:HOMOCYSTEINE METHYLTRANSFERASE RELATED"/>
    <property type="match status" value="1"/>
</dbReference>
<dbReference type="SUPFAM" id="SSF51726">
    <property type="entry name" value="UROD/MetE-like"/>
    <property type="match status" value="1"/>
</dbReference>